<dbReference type="PATRIC" id="fig|1429439.4.peg.7613"/>
<dbReference type="InterPro" id="IPR013786">
    <property type="entry name" value="AcylCoA_DH/ox_N"/>
</dbReference>
<keyword evidence="3 6" id="KW-0285">Flavoprotein</keyword>
<name>W4LGL9_9BACT</name>
<evidence type="ECO:0000256" key="2">
    <source>
        <dbReference type="ARBA" id="ARBA00009347"/>
    </source>
</evidence>
<evidence type="ECO:0000313" key="11">
    <source>
        <dbReference type="Proteomes" id="UP000019140"/>
    </source>
</evidence>
<dbReference type="SUPFAM" id="SSF56645">
    <property type="entry name" value="Acyl-CoA dehydrogenase NM domain-like"/>
    <property type="match status" value="1"/>
</dbReference>
<dbReference type="Gene3D" id="2.40.110.10">
    <property type="entry name" value="Butyryl-CoA Dehydrogenase, subunit A, domain 2"/>
    <property type="match status" value="1"/>
</dbReference>
<dbReference type="HOGENOM" id="CLU_018204_9_0_7"/>
<dbReference type="EMBL" id="AZHX01002131">
    <property type="protein sequence ID" value="ETW96840.1"/>
    <property type="molecule type" value="Genomic_DNA"/>
</dbReference>
<dbReference type="InterPro" id="IPR009075">
    <property type="entry name" value="AcylCo_DH/oxidase_C"/>
</dbReference>
<dbReference type="InterPro" id="IPR046373">
    <property type="entry name" value="Acyl-CoA_Oxase/DH_mid-dom_sf"/>
</dbReference>
<dbReference type="GO" id="GO:0050660">
    <property type="term" value="F:flavin adenine dinucleotide binding"/>
    <property type="evidence" value="ECO:0007669"/>
    <property type="project" value="InterPro"/>
</dbReference>
<dbReference type="Pfam" id="PF02770">
    <property type="entry name" value="Acyl-CoA_dh_M"/>
    <property type="match status" value="1"/>
</dbReference>
<proteinExistence type="inferred from homology"/>
<dbReference type="GO" id="GO:0005886">
    <property type="term" value="C:plasma membrane"/>
    <property type="evidence" value="ECO:0007669"/>
    <property type="project" value="TreeGrafter"/>
</dbReference>
<dbReference type="InterPro" id="IPR037069">
    <property type="entry name" value="AcylCoA_DH/ox_N_sf"/>
</dbReference>
<evidence type="ECO:0000313" key="10">
    <source>
        <dbReference type="EMBL" id="ETW96840.1"/>
    </source>
</evidence>
<feature type="domain" description="Acyl-CoA dehydrogenase/oxidase N-terminal" evidence="9">
    <location>
        <begin position="6"/>
        <end position="122"/>
    </location>
</feature>
<dbReference type="Proteomes" id="UP000019140">
    <property type="component" value="Unassembled WGS sequence"/>
</dbReference>
<dbReference type="FunFam" id="2.40.110.10:FF:000011">
    <property type="entry name" value="Acyl-CoA dehydrogenase FadE34"/>
    <property type="match status" value="1"/>
</dbReference>
<dbReference type="PANTHER" id="PTHR43292">
    <property type="entry name" value="ACYL-COA DEHYDROGENASE"/>
    <property type="match status" value="1"/>
</dbReference>
<dbReference type="Pfam" id="PF02771">
    <property type="entry name" value="Acyl-CoA_dh_N"/>
    <property type="match status" value="1"/>
</dbReference>
<comment type="caution">
    <text evidence="10">The sequence shown here is derived from an EMBL/GenBank/DDBJ whole genome shotgun (WGS) entry which is preliminary data.</text>
</comment>
<evidence type="ECO:0000256" key="4">
    <source>
        <dbReference type="ARBA" id="ARBA00022827"/>
    </source>
</evidence>
<accession>W4LGL9</accession>
<reference evidence="10 11" key="1">
    <citation type="journal article" date="2014" name="Nature">
        <title>An environmental bacterial taxon with a large and distinct metabolic repertoire.</title>
        <authorList>
            <person name="Wilson M.C."/>
            <person name="Mori T."/>
            <person name="Ruckert C."/>
            <person name="Uria A.R."/>
            <person name="Helf M.J."/>
            <person name="Takada K."/>
            <person name="Gernert C."/>
            <person name="Steffens U.A."/>
            <person name="Heycke N."/>
            <person name="Schmitt S."/>
            <person name="Rinke C."/>
            <person name="Helfrich E.J."/>
            <person name="Brachmann A.O."/>
            <person name="Gurgui C."/>
            <person name="Wakimoto T."/>
            <person name="Kracht M."/>
            <person name="Crusemann M."/>
            <person name="Hentschel U."/>
            <person name="Abe I."/>
            <person name="Matsunaga S."/>
            <person name="Kalinowski J."/>
            <person name="Takeyama H."/>
            <person name="Piel J."/>
        </authorList>
    </citation>
    <scope>NUCLEOTIDE SEQUENCE [LARGE SCALE GENOMIC DNA]</scope>
    <source>
        <strain evidence="11">TSY2</strain>
    </source>
</reference>
<dbReference type="Pfam" id="PF00441">
    <property type="entry name" value="Acyl-CoA_dh_1"/>
    <property type="match status" value="1"/>
</dbReference>
<evidence type="ECO:0000256" key="1">
    <source>
        <dbReference type="ARBA" id="ARBA00001974"/>
    </source>
</evidence>
<dbReference type="InterPro" id="IPR009100">
    <property type="entry name" value="AcylCoA_DH/oxidase_NM_dom_sf"/>
</dbReference>
<organism evidence="10 11">
    <name type="scientific">Candidatus Entotheonella gemina</name>
    <dbReference type="NCBI Taxonomy" id="1429439"/>
    <lineage>
        <taxon>Bacteria</taxon>
        <taxon>Pseudomonadati</taxon>
        <taxon>Nitrospinota/Tectimicrobiota group</taxon>
        <taxon>Candidatus Tectimicrobiota</taxon>
        <taxon>Candidatus Entotheonellia</taxon>
        <taxon>Candidatus Entotheonellales</taxon>
        <taxon>Candidatus Entotheonellaceae</taxon>
        <taxon>Candidatus Entotheonella</taxon>
    </lineage>
</organism>
<keyword evidence="5 6" id="KW-0560">Oxidoreductase</keyword>
<evidence type="ECO:0000259" key="8">
    <source>
        <dbReference type="Pfam" id="PF02770"/>
    </source>
</evidence>
<protein>
    <recommendedName>
        <fullName evidence="12">Acyl-CoA dehydrogenase</fullName>
    </recommendedName>
</protein>
<dbReference type="InterPro" id="IPR036250">
    <property type="entry name" value="AcylCo_DH-like_C"/>
</dbReference>
<evidence type="ECO:0000256" key="5">
    <source>
        <dbReference type="ARBA" id="ARBA00023002"/>
    </source>
</evidence>
<evidence type="ECO:0000259" key="7">
    <source>
        <dbReference type="Pfam" id="PF00441"/>
    </source>
</evidence>
<dbReference type="InterPro" id="IPR052161">
    <property type="entry name" value="Mycobact_Acyl-CoA_DH"/>
</dbReference>
<evidence type="ECO:0008006" key="12">
    <source>
        <dbReference type="Google" id="ProtNLM"/>
    </source>
</evidence>
<feature type="domain" description="Acyl-CoA dehydrogenase/oxidase C-terminal" evidence="7">
    <location>
        <begin position="234"/>
        <end position="386"/>
    </location>
</feature>
<dbReference type="Gene3D" id="1.20.140.10">
    <property type="entry name" value="Butyryl-CoA Dehydrogenase, subunit A, domain 3"/>
    <property type="match status" value="1"/>
</dbReference>
<evidence type="ECO:0000259" key="9">
    <source>
        <dbReference type="Pfam" id="PF02771"/>
    </source>
</evidence>
<comment type="cofactor">
    <cofactor evidence="1 6">
        <name>FAD</name>
        <dbReference type="ChEBI" id="CHEBI:57692"/>
    </cofactor>
</comment>
<keyword evidence="11" id="KW-1185">Reference proteome</keyword>
<gene>
    <name evidence="10" type="ORF">ETSY2_45695</name>
</gene>
<evidence type="ECO:0000256" key="3">
    <source>
        <dbReference type="ARBA" id="ARBA00022630"/>
    </source>
</evidence>
<dbReference type="Gene3D" id="1.10.540.10">
    <property type="entry name" value="Acyl-CoA dehydrogenase/oxidase, N-terminal domain"/>
    <property type="match status" value="1"/>
</dbReference>
<dbReference type="PANTHER" id="PTHR43292:SF4">
    <property type="entry name" value="ACYL-COA DEHYDROGENASE FADE34"/>
    <property type="match status" value="1"/>
</dbReference>
<dbReference type="GO" id="GO:0016627">
    <property type="term" value="F:oxidoreductase activity, acting on the CH-CH group of donors"/>
    <property type="evidence" value="ECO:0007669"/>
    <property type="project" value="InterPro"/>
</dbReference>
<comment type="similarity">
    <text evidence="2 6">Belongs to the acyl-CoA dehydrogenase family.</text>
</comment>
<dbReference type="SUPFAM" id="SSF47203">
    <property type="entry name" value="Acyl-CoA dehydrogenase C-terminal domain-like"/>
    <property type="match status" value="1"/>
</dbReference>
<feature type="domain" description="Acyl-CoA oxidase/dehydrogenase middle" evidence="8">
    <location>
        <begin position="128"/>
        <end position="222"/>
    </location>
</feature>
<sequence length="391" mass="43908">MNFELTEQEQEFRDNLRHWLRDNLPEGWGETIFEPVDYQERVAFLKDWSRRLHEAGYAGLNWPKEYGGAGATLMEQVIFNEEIARVKAPTAYNGIAIAMVGPTLIEVGTEEQKHRHLSKMLNCEEIWCQGYSEPGSGSDLASLQTRAVQDGDEFVVNGQKVWTSNAHDAAFCFLLARTDPDVPKHKGLSCFIVDMKTPGITVRPLRQITGEAEFNEVFFENVRVPRENLVGELNNGWMVGIGLLMHERATASILNQANVQTLVKDLVTLAKLRGRASEPVIRQRLAQLYTEAECIKHFGYRNLTKRLRGLPPGPEGSAHRLGLTLLTQRAQDLAMELQGPYSQLMHGTEHAVQEGSWQYSFLRSRSATIAAGTAEIQRNIIAERVLGLPKG</sequence>
<evidence type="ECO:0000256" key="6">
    <source>
        <dbReference type="RuleBase" id="RU362125"/>
    </source>
</evidence>
<dbReference type="AlphaFoldDB" id="W4LGL9"/>
<dbReference type="InterPro" id="IPR006091">
    <property type="entry name" value="Acyl-CoA_Oxase/DH_mid-dom"/>
</dbReference>
<keyword evidence="4 6" id="KW-0274">FAD</keyword>